<proteinExistence type="predicted"/>
<dbReference type="EMBL" id="JWIO01000014">
    <property type="protein sequence ID" value="KLL11563.1"/>
    <property type="molecule type" value="Genomic_DNA"/>
</dbReference>
<dbReference type="RefSeq" id="WP_047222923.1">
    <property type="nucleotide sequence ID" value="NZ_JWIO01000014.1"/>
</dbReference>
<name>A0ABR5F4E8_9ACTN</name>
<dbReference type="Proteomes" id="UP000035425">
    <property type="component" value="Unassembled WGS sequence"/>
</dbReference>
<sequence length="162" mass="17359">MIAELSPPENPRVMLMIADLIDPMITGPLIIDLNDADSIVRAMKVLLVGSLSAVALNSGIDVEDSLHGIAEDLRATALAAPASAPPPSPTRHQMATGEIHLLHTSAGIFAHLGQLTDTGFELADRMESEPVEHHLTLIRRFLANLADAAMHNKTECEGNHDH</sequence>
<reference evidence="1 2" key="1">
    <citation type="submission" date="2014-12" db="EMBL/GenBank/DDBJ databases">
        <title>Frankia sp. BMG5.1 draft genome.</title>
        <authorList>
            <person name="Gtari M."/>
            <person name="Ghodhbane-Gtari F."/>
            <person name="Nouioui I."/>
            <person name="Ktari A."/>
            <person name="Hezbri K."/>
            <person name="Mimouni W."/>
            <person name="Sbissi I."/>
            <person name="Ayari A."/>
            <person name="Yamanaka T."/>
            <person name="Normand P."/>
            <person name="Tisa L.S."/>
            <person name="Boudabous A."/>
        </authorList>
    </citation>
    <scope>NUCLEOTIDE SEQUENCE [LARGE SCALE GENOMIC DNA]</scope>
    <source>
        <strain evidence="1 2">BMG5.1</strain>
    </source>
</reference>
<comment type="caution">
    <text evidence="1">The sequence shown here is derived from an EMBL/GenBank/DDBJ whole genome shotgun (WGS) entry which is preliminary data.</text>
</comment>
<gene>
    <name evidence="1" type="ORF">FrCorBMG51_11020</name>
</gene>
<organism evidence="1 2">
    <name type="scientific">Protofrankia coriariae</name>
    <dbReference type="NCBI Taxonomy" id="1562887"/>
    <lineage>
        <taxon>Bacteria</taxon>
        <taxon>Bacillati</taxon>
        <taxon>Actinomycetota</taxon>
        <taxon>Actinomycetes</taxon>
        <taxon>Frankiales</taxon>
        <taxon>Frankiaceae</taxon>
        <taxon>Protofrankia</taxon>
    </lineage>
</organism>
<keyword evidence="2" id="KW-1185">Reference proteome</keyword>
<accession>A0ABR5F4E8</accession>
<evidence type="ECO:0000313" key="1">
    <source>
        <dbReference type="EMBL" id="KLL11563.1"/>
    </source>
</evidence>
<protein>
    <submittedName>
        <fullName evidence="1">Uncharacterized protein</fullName>
    </submittedName>
</protein>
<evidence type="ECO:0000313" key="2">
    <source>
        <dbReference type="Proteomes" id="UP000035425"/>
    </source>
</evidence>